<dbReference type="Proteomes" id="UP000054538">
    <property type="component" value="Unassembled WGS sequence"/>
</dbReference>
<dbReference type="InParanoid" id="A0A0D0DFJ0"/>
<evidence type="ECO:0000313" key="2">
    <source>
        <dbReference type="EMBL" id="KIK79859.1"/>
    </source>
</evidence>
<evidence type="ECO:0000313" key="3">
    <source>
        <dbReference type="Proteomes" id="UP000054538"/>
    </source>
</evidence>
<reference evidence="2 3" key="1">
    <citation type="submission" date="2014-04" db="EMBL/GenBank/DDBJ databases">
        <authorList>
            <consortium name="DOE Joint Genome Institute"/>
            <person name="Kuo A."/>
            <person name="Kohler A."/>
            <person name="Jargeat P."/>
            <person name="Nagy L.G."/>
            <person name="Floudas D."/>
            <person name="Copeland A."/>
            <person name="Barry K.W."/>
            <person name="Cichocki N."/>
            <person name="Veneault-Fourrey C."/>
            <person name="LaButti K."/>
            <person name="Lindquist E.A."/>
            <person name="Lipzen A."/>
            <person name="Lundell T."/>
            <person name="Morin E."/>
            <person name="Murat C."/>
            <person name="Sun H."/>
            <person name="Tunlid A."/>
            <person name="Henrissat B."/>
            <person name="Grigoriev I.V."/>
            <person name="Hibbett D.S."/>
            <person name="Martin F."/>
            <person name="Nordberg H.P."/>
            <person name="Cantor M.N."/>
            <person name="Hua S.X."/>
        </authorList>
    </citation>
    <scope>NUCLEOTIDE SEQUENCE [LARGE SCALE GENOMIC DNA]</scope>
    <source>
        <strain evidence="2 3">Ve08.2h10</strain>
    </source>
</reference>
<gene>
    <name evidence="2" type="ORF">PAXRUDRAFT_833897</name>
</gene>
<keyword evidence="3" id="KW-1185">Reference proteome</keyword>
<name>A0A0D0DFJ0_9AGAM</name>
<reference evidence="3" key="2">
    <citation type="submission" date="2015-01" db="EMBL/GenBank/DDBJ databases">
        <title>Evolutionary Origins and Diversification of the Mycorrhizal Mutualists.</title>
        <authorList>
            <consortium name="DOE Joint Genome Institute"/>
            <consortium name="Mycorrhizal Genomics Consortium"/>
            <person name="Kohler A."/>
            <person name="Kuo A."/>
            <person name="Nagy L.G."/>
            <person name="Floudas D."/>
            <person name="Copeland A."/>
            <person name="Barry K.W."/>
            <person name="Cichocki N."/>
            <person name="Veneault-Fourrey C."/>
            <person name="LaButti K."/>
            <person name="Lindquist E.A."/>
            <person name="Lipzen A."/>
            <person name="Lundell T."/>
            <person name="Morin E."/>
            <person name="Murat C."/>
            <person name="Riley R."/>
            <person name="Ohm R."/>
            <person name="Sun H."/>
            <person name="Tunlid A."/>
            <person name="Henrissat B."/>
            <person name="Grigoriev I.V."/>
            <person name="Hibbett D.S."/>
            <person name="Martin F."/>
        </authorList>
    </citation>
    <scope>NUCLEOTIDE SEQUENCE [LARGE SCALE GENOMIC DNA]</scope>
    <source>
        <strain evidence="3">Ve08.2h10</strain>
    </source>
</reference>
<protein>
    <submittedName>
        <fullName evidence="2">Uncharacterized protein</fullName>
    </submittedName>
</protein>
<dbReference type="AlphaFoldDB" id="A0A0D0DFJ0"/>
<proteinExistence type="predicted"/>
<dbReference type="HOGENOM" id="CLU_2671760_0_0_1"/>
<sequence length="75" mass="8255">MRRGTLVTIHTANRAQALVKKNIPKRAAQDESTDHSYRALMVSIIANKKLVTGHTMKPGSHSPPSQRQLSDAHLS</sequence>
<dbReference type="EMBL" id="KN826163">
    <property type="protein sequence ID" value="KIK79859.1"/>
    <property type="molecule type" value="Genomic_DNA"/>
</dbReference>
<accession>A0A0D0DFJ0</accession>
<organism evidence="2 3">
    <name type="scientific">Paxillus rubicundulus Ve08.2h10</name>
    <dbReference type="NCBI Taxonomy" id="930991"/>
    <lineage>
        <taxon>Eukaryota</taxon>
        <taxon>Fungi</taxon>
        <taxon>Dikarya</taxon>
        <taxon>Basidiomycota</taxon>
        <taxon>Agaricomycotina</taxon>
        <taxon>Agaricomycetes</taxon>
        <taxon>Agaricomycetidae</taxon>
        <taxon>Boletales</taxon>
        <taxon>Paxilineae</taxon>
        <taxon>Paxillaceae</taxon>
        <taxon>Paxillus</taxon>
    </lineage>
</organism>
<evidence type="ECO:0000256" key="1">
    <source>
        <dbReference type="SAM" id="MobiDB-lite"/>
    </source>
</evidence>
<feature type="region of interest" description="Disordered" evidence="1">
    <location>
        <begin position="53"/>
        <end position="75"/>
    </location>
</feature>